<evidence type="ECO:0000256" key="9">
    <source>
        <dbReference type="ARBA" id="ARBA00023237"/>
    </source>
</evidence>
<dbReference type="OrthoDB" id="8732650at2"/>
<evidence type="ECO:0000256" key="10">
    <source>
        <dbReference type="PROSITE-ProRule" id="PRU01360"/>
    </source>
</evidence>
<keyword evidence="6 11" id="KW-0798">TonB box</keyword>
<dbReference type="NCBIfam" id="TIGR01783">
    <property type="entry name" value="TonB-siderophor"/>
    <property type="match status" value="1"/>
</dbReference>
<dbReference type="STRING" id="1770053.SAMN05216551_103294"/>
<keyword evidence="3 10" id="KW-0813">Transport</keyword>
<gene>
    <name evidence="15" type="ORF">SAMN05216551_103294</name>
</gene>
<evidence type="ECO:0000256" key="5">
    <source>
        <dbReference type="ARBA" id="ARBA00022692"/>
    </source>
</evidence>
<dbReference type="PANTHER" id="PTHR32552:SF82">
    <property type="entry name" value="FCUA PROTEIN"/>
    <property type="match status" value="1"/>
</dbReference>
<comment type="similarity">
    <text evidence="2 10 11">Belongs to the TonB-dependent receptor family.</text>
</comment>
<evidence type="ECO:0000256" key="11">
    <source>
        <dbReference type="RuleBase" id="RU003357"/>
    </source>
</evidence>
<evidence type="ECO:0000313" key="16">
    <source>
        <dbReference type="Proteomes" id="UP000243719"/>
    </source>
</evidence>
<keyword evidence="4 10" id="KW-1134">Transmembrane beta strand</keyword>
<dbReference type="PANTHER" id="PTHR32552">
    <property type="entry name" value="FERRICHROME IRON RECEPTOR-RELATED"/>
    <property type="match status" value="1"/>
</dbReference>
<feature type="domain" description="TonB-dependent receptor-like beta-barrel" evidence="13">
    <location>
        <begin position="262"/>
        <end position="691"/>
    </location>
</feature>
<evidence type="ECO:0000256" key="8">
    <source>
        <dbReference type="ARBA" id="ARBA00023170"/>
    </source>
</evidence>
<name>A0A1H2PMJ7_9BURK</name>
<dbReference type="GO" id="GO:0015344">
    <property type="term" value="F:siderophore uptake transmembrane transporter activity"/>
    <property type="evidence" value="ECO:0007669"/>
    <property type="project" value="TreeGrafter"/>
</dbReference>
<dbReference type="Gene3D" id="2.170.130.10">
    <property type="entry name" value="TonB-dependent receptor, plug domain"/>
    <property type="match status" value="1"/>
</dbReference>
<evidence type="ECO:0000256" key="2">
    <source>
        <dbReference type="ARBA" id="ARBA00009810"/>
    </source>
</evidence>
<dbReference type="InterPro" id="IPR012910">
    <property type="entry name" value="Plug_dom"/>
</dbReference>
<evidence type="ECO:0000256" key="1">
    <source>
        <dbReference type="ARBA" id="ARBA00004571"/>
    </source>
</evidence>
<dbReference type="Pfam" id="PF07715">
    <property type="entry name" value="Plug"/>
    <property type="match status" value="1"/>
</dbReference>
<sequence>MANISPRPLRRALLIALRLATGPMTAGLAASALAQVRVPDGPPVDLDALPAVSASAPALPGEPPAPYAGGQIARDARLGILGSQRLVDVPFSVTSYTARAIENQQARTLADVLDNDPAVRSTIGFGDFSQVFNIRGFRLKGDDVGLNGLFGLAPQQLVNVDAVERVQVFKGTSAFLNGVTPTGSGIGGTVDLQMKRAAERPVARLTVNGTASGEVGAHVDLGQRFGAAGQFGIRVNTSAMGGETAIRGEHRRSRDASVSLDYRGDSVRLYADFLYQRQRITGGRPGVFVTGAALPPLPAATYNYSQTWVFSEFENSVAMLRGEYDVAPDWTVYAAGGIHHGNEHGYHSTPNYDGSTGQTTANRLGLRYKSDAAAGEIGMRGRFATGAITHSVNAAASITHVETLGAFNRSRYPTRLYDPPQIAPPAAAAAPRTTGRTLLRSVAMSDTFGFLNDRILLTVGLRRQQINVNGYAYDGGQTAAYDDGVTTPLLGVVFKPLDRLAVYANRSEGLTQGGTAPVDAINAGQVMPPYRAKQIEAGVKYDAKTYGATLALFQITQPSAYTDPVSLIYGSHGTERHRGVEIALFGEPLRDLRLLGGASYLAARQLDTGNPATDGKRPIGVPDWLFNLGAEWDVPRSGGLTLTVRTIYTGRQYVDPANALSLSPWQRLDLGARYRTRIANRATTLRATLFNATNRPYWASSLGGILSLGAPRTLMLSLTTDF</sequence>
<protein>
    <submittedName>
        <fullName evidence="15">Iron complex outermembrane recepter protein</fullName>
    </submittedName>
</protein>
<dbReference type="CDD" id="cd01347">
    <property type="entry name" value="ligand_gated_channel"/>
    <property type="match status" value="1"/>
</dbReference>
<accession>A0A1H2PMJ7</accession>
<dbReference type="RefSeq" id="WP_091906512.1">
    <property type="nucleotide sequence ID" value="NZ_FNLO01000003.1"/>
</dbReference>
<feature type="domain" description="TonB-dependent receptor plug" evidence="14">
    <location>
        <begin position="87"/>
        <end position="180"/>
    </location>
</feature>
<evidence type="ECO:0000256" key="4">
    <source>
        <dbReference type="ARBA" id="ARBA00022452"/>
    </source>
</evidence>
<evidence type="ECO:0000259" key="13">
    <source>
        <dbReference type="Pfam" id="PF00593"/>
    </source>
</evidence>
<keyword evidence="7 10" id="KW-0472">Membrane</keyword>
<evidence type="ECO:0000256" key="3">
    <source>
        <dbReference type="ARBA" id="ARBA00022448"/>
    </source>
</evidence>
<keyword evidence="8" id="KW-0675">Receptor</keyword>
<keyword evidence="12" id="KW-0732">Signal</keyword>
<dbReference type="GO" id="GO:0009279">
    <property type="term" value="C:cell outer membrane"/>
    <property type="evidence" value="ECO:0007669"/>
    <property type="project" value="UniProtKB-SubCell"/>
</dbReference>
<dbReference type="GO" id="GO:0015891">
    <property type="term" value="P:siderophore transport"/>
    <property type="evidence" value="ECO:0007669"/>
    <property type="project" value="InterPro"/>
</dbReference>
<feature type="signal peptide" evidence="12">
    <location>
        <begin position="1"/>
        <end position="26"/>
    </location>
</feature>
<feature type="chain" id="PRO_5017323222" evidence="12">
    <location>
        <begin position="27"/>
        <end position="722"/>
    </location>
</feature>
<dbReference type="InterPro" id="IPR039426">
    <property type="entry name" value="TonB-dep_rcpt-like"/>
</dbReference>
<evidence type="ECO:0000313" key="15">
    <source>
        <dbReference type="EMBL" id="SDV47783.1"/>
    </source>
</evidence>
<evidence type="ECO:0000256" key="12">
    <source>
        <dbReference type="SAM" id="SignalP"/>
    </source>
</evidence>
<organism evidence="15 16">
    <name type="scientific">Chitinasiproducens palmae</name>
    <dbReference type="NCBI Taxonomy" id="1770053"/>
    <lineage>
        <taxon>Bacteria</taxon>
        <taxon>Pseudomonadati</taxon>
        <taxon>Pseudomonadota</taxon>
        <taxon>Betaproteobacteria</taxon>
        <taxon>Burkholderiales</taxon>
        <taxon>Burkholderiaceae</taxon>
        <taxon>Chitinasiproducens</taxon>
    </lineage>
</organism>
<dbReference type="EMBL" id="FNLO01000003">
    <property type="protein sequence ID" value="SDV47783.1"/>
    <property type="molecule type" value="Genomic_DNA"/>
</dbReference>
<dbReference type="InterPro" id="IPR037066">
    <property type="entry name" value="Plug_dom_sf"/>
</dbReference>
<dbReference type="InterPro" id="IPR000531">
    <property type="entry name" value="Beta-barrel_TonB"/>
</dbReference>
<keyword evidence="16" id="KW-1185">Reference proteome</keyword>
<dbReference type="InterPro" id="IPR010105">
    <property type="entry name" value="TonB_sidphr_rcpt"/>
</dbReference>
<dbReference type="Proteomes" id="UP000243719">
    <property type="component" value="Unassembled WGS sequence"/>
</dbReference>
<evidence type="ECO:0000256" key="7">
    <source>
        <dbReference type="ARBA" id="ARBA00023136"/>
    </source>
</evidence>
<dbReference type="PROSITE" id="PS52016">
    <property type="entry name" value="TONB_DEPENDENT_REC_3"/>
    <property type="match status" value="1"/>
</dbReference>
<dbReference type="InterPro" id="IPR036942">
    <property type="entry name" value="Beta-barrel_TonB_sf"/>
</dbReference>
<evidence type="ECO:0000259" key="14">
    <source>
        <dbReference type="Pfam" id="PF07715"/>
    </source>
</evidence>
<reference evidence="16" key="1">
    <citation type="submission" date="2016-09" db="EMBL/GenBank/DDBJ databases">
        <authorList>
            <person name="Varghese N."/>
            <person name="Submissions S."/>
        </authorList>
    </citation>
    <scope>NUCLEOTIDE SEQUENCE [LARGE SCALE GENOMIC DNA]</scope>
    <source>
        <strain evidence="16">JS23</strain>
    </source>
</reference>
<dbReference type="GO" id="GO:0038023">
    <property type="term" value="F:signaling receptor activity"/>
    <property type="evidence" value="ECO:0007669"/>
    <property type="project" value="InterPro"/>
</dbReference>
<keyword evidence="9 10" id="KW-0998">Cell outer membrane</keyword>
<evidence type="ECO:0000256" key="6">
    <source>
        <dbReference type="ARBA" id="ARBA00023077"/>
    </source>
</evidence>
<dbReference type="AlphaFoldDB" id="A0A1H2PMJ7"/>
<dbReference type="SUPFAM" id="SSF56935">
    <property type="entry name" value="Porins"/>
    <property type="match status" value="1"/>
</dbReference>
<keyword evidence="5 10" id="KW-0812">Transmembrane</keyword>
<proteinExistence type="inferred from homology"/>
<dbReference type="Pfam" id="PF00593">
    <property type="entry name" value="TonB_dep_Rec_b-barrel"/>
    <property type="match status" value="1"/>
</dbReference>
<dbReference type="Gene3D" id="2.40.170.20">
    <property type="entry name" value="TonB-dependent receptor, beta-barrel domain"/>
    <property type="match status" value="1"/>
</dbReference>
<comment type="subcellular location">
    <subcellularLocation>
        <location evidence="1 10">Cell outer membrane</location>
        <topology evidence="1 10">Multi-pass membrane protein</topology>
    </subcellularLocation>
</comment>